<dbReference type="SUPFAM" id="SSF48056">
    <property type="entry name" value="Di-copper centre-containing domain"/>
    <property type="match status" value="1"/>
</dbReference>
<dbReference type="OrthoDB" id="6132182at2759"/>
<dbReference type="InterPro" id="IPR002227">
    <property type="entry name" value="Tyrosinase_Cu-bd"/>
</dbReference>
<organism evidence="3 4">
    <name type="scientific">Thermothielavioides terrestris (strain ATCC 38088 / NRRL 8126)</name>
    <name type="common">Thielavia terrestris</name>
    <dbReference type="NCBI Taxonomy" id="578455"/>
    <lineage>
        <taxon>Eukaryota</taxon>
        <taxon>Fungi</taxon>
        <taxon>Dikarya</taxon>
        <taxon>Ascomycota</taxon>
        <taxon>Pezizomycotina</taxon>
        <taxon>Sordariomycetes</taxon>
        <taxon>Sordariomycetidae</taxon>
        <taxon>Sordariales</taxon>
        <taxon>Chaetomiaceae</taxon>
        <taxon>Thermothielavioides</taxon>
        <taxon>Thermothielavioides terrestris</taxon>
    </lineage>
</organism>
<dbReference type="GeneID" id="11519060"/>
<dbReference type="eggNOG" id="ENOG502QRET">
    <property type="taxonomic scope" value="Eukaryota"/>
</dbReference>
<dbReference type="HOGENOM" id="CLU_035914_1_2_1"/>
<dbReference type="KEGG" id="ttt:THITE_2037172"/>
<dbReference type="Pfam" id="PF00264">
    <property type="entry name" value="Tyrosinase"/>
    <property type="match status" value="1"/>
</dbReference>
<proteinExistence type="predicted"/>
<dbReference type="RefSeq" id="XP_003650196.1">
    <property type="nucleotide sequence ID" value="XM_003650148.1"/>
</dbReference>
<gene>
    <name evidence="3" type="ORF">THITE_2037172</name>
</gene>
<accession>G2QVS9</accession>
<name>G2QVS9_THETT</name>
<dbReference type="AlphaFoldDB" id="G2QVS9"/>
<dbReference type="GO" id="GO:0046872">
    <property type="term" value="F:metal ion binding"/>
    <property type="evidence" value="ECO:0007669"/>
    <property type="project" value="UniProtKB-KW"/>
</dbReference>
<evidence type="ECO:0000259" key="2">
    <source>
        <dbReference type="PROSITE" id="PS00498"/>
    </source>
</evidence>
<dbReference type="PROSITE" id="PS00498">
    <property type="entry name" value="TYROSINASE_2"/>
    <property type="match status" value="1"/>
</dbReference>
<dbReference type="PANTHER" id="PTHR11474">
    <property type="entry name" value="TYROSINASE FAMILY MEMBER"/>
    <property type="match status" value="1"/>
</dbReference>
<dbReference type="GO" id="GO:0016491">
    <property type="term" value="F:oxidoreductase activity"/>
    <property type="evidence" value="ECO:0007669"/>
    <property type="project" value="InterPro"/>
</dbReference>
<feature type="non-terminal residue" evidence="3">
    <location>
        <position position="1"/>
    </location>
</feature>
<sequence>CESPVVRQEWRSLPLSNRQEYIDSVLCLMEKDSQVQPGSRRYVDFAYAHTREGAIVHYAAGFLPWHRYFIHVFETALRSECGYRGYWDWTLDASDLASSPIWDGTSGFGGDGESDDEGGIFGGRCVTDGPFANSTRYWRSKSNGEGFDILEFPHCLSRGFANGDKKESLQARITLDAIETVLNQPTYLDFFDDLEVRTHNAIPQFIRGDFYGMTAPNDPVFFLHHAQVDRLWWIWQQKDPMNRMMEYLGPAENTRLHPDGATATPP</sequence>
<feature type="domain" description="Tyrosinase copper-binding" evidence="2">
    <location>
        <begin position="218"/>
        <end position="229"/>
    </location>
</feature>
<evidence type="ECO:0000256" key="1">
    <source>
        <dbReference type="ARBA" id="ARBA00022723"/>
    </source>
</evidence>
<dbReference type="PANTHER" id="PTHR11474:SF127">
    <property type="entry name" value="TYROSINASE COPPER-BINDING DOMAIN-CONTAINING PROTEIN"/>
    <property type="match status" value="1"/>
</dbReference>
<dbReference type="STRING" id="578455.G2QVS9"/>
<dbReference type="PRINTS" id="PR00092">
    <property type="entry name" value="TYROSINASE"/>
</dbReference>
<dbReference type="EMBL" id="CP003009">
    <property type="protein sequence ID" value="AEO63860.1"/>
    <property type="molecule type" value="Genomic_DNA"/>
</dbReference>
<dbReference type="Gene3D" id="1.10.1280.10">
    <property type="entry name" value="Di-copper center containing domain from catechol oxidase"/>
    <property type="match status" value="1"/>
</dbReference>
<dbReference type="Proteomes" id="UP000008181">
    <property type="component" value="Chromosome 1"/>
</dbReference>
<keyword evidence="1" id="KW-0479">Metal-binding</keyword>
<evidence type="ECO:0000313" key="4">
    <source>
        <dbReference type="Proteomes" id="UP000008181"/>
    </source>
</evidence>
<reference evidence="3 4" key="1">
    <citation type="journal article" date="2011" name="Nat. Biotechnol.">
        <title>Comparative genomic analysis of the thermophilic biomass-degrading fungi Myceliophthora thermophila and Thielavia terrestris.</title>
        <authorList>
            <person name="Berka R.M."/>
            <person name="Grigoriev I.V."/>
            <person name="Otillar R."/>
            <person name="Salamov A."/>
            <person name="Grimwood J."/>
            <person name="Reid I."/>
            <person name="Ishmael N."/>
            <person name="John T."/>
            <person name="Darmond C."/>
            <person name="Moisan M.-C."/>
            <person name="Henrissat B."/>
            <person name="Coutinho P.M."/>
            <person name="Lombard V."/>
            <person name="Natvig D.O."/>
            <person name="Lindquist E."/>
            <person name="Schmutz J."/>
            <person name="Lucas S."/>
            <person name="Harris P."/>
            <person name="Powlowski J."/>
            <person name="Bellemare A."/>
            <person name="Taylor D."/>
            <person name="Butler G."/>
            <person name="de Vries R.P."/>
            <person name="Allijn I.E."/>
            <person name="van den Brink J."/>
            <person name="Ushinsky S."/>
            <person name="Storms R."/>
            <person name="Powell A.J."/>
            <person name="Paulsen I.T."/>
            <person name="Elbourne L.D.H."/>
            <person name="Baker S.E."/>
            <person name="Magnuson J."/>
            <person name="LaBoissiere S."/>
            <person name="Clutterbuck A.J."/>
            <person name="Martinez D."/>
            <person name="Wogulis M."/>
            <person name="de Leon A.L."/>
            <person name="Rey M.W."/>
            <person name="Tsang A."/>
        </authorList>
    </citation>
    <scope>NUCLEOTIDE SEQUENCE [LARGE SCALE GENOMIC DNA]</scope>
    <source>
        <strain evidence="4">ATCC 38088 / NRRL 8126</strain>
    </source>
</reference>
<protein>
    <recommendedName>
        <fullName evidence="2">Tyrosinase copper-binding domain-containing protein</fullName>
    </recommendedName>
</protein>
<dbReference type="InterPro" id="IPR008922">
    <property type="entry name" value="Di-copper_centre_dom_sf"/>
</dbReference>
<keyword evidence="4" id="KW-1185">Reference proteome</keyword>
<dbReference type="InterPro" id="IPR050316">
    <property type="entry name" value="Tyrosinase/Hemocyanin"/>
</dbReference>
<evidence type="ECO:0000313" key="3">
    <source>
        <dbReference type="EMBL" id="AEO63860.1"/>
    </source>
</evidence>